<name>A0ABW5CTT7_9BACT</name>
<sequence length="141" mass="16193">MDIAKEFIGVWSLVKWTAREADGRESHPFGEDAIGQILYDPNGNMMVELMKRERKLFASGNFLQGTTEEILSAYNGFFAYSGTYTIDTSAKAVTHHIQISHFPNWVGHDQIRYYTFSDGQLRLSTPVIGTTQHEFLWQRKQ</sequence>
<feature type="domain" description="Lipocalin-like" evidence="1">
    <location>
        <begin position="8"/>
        <end position="125"/>
    </location>
</feature>
<dbReference type="InterPro" id="IPR024311">
    <property type="entry name" value="Lipocalin-like"/>
</dbReference>
<protein>
    <submittedName>
        <fullName evidence="2">Lipocalin-like domain-containing protein</fullName>
    </submittedName>
</protein>
<comment type="caution">
    <text evidence="2">The sequence shown here is derived from an EMBL/GenBank/DDBJ whole genome shotgun (WGS) entry which is preliminary data.</text>
</comment>
<dbReference type="Pfam" id="PF13924">
    <property type="entry name" value="Lipocalin_5"/>
    <property type="match status" value="1"/>
</dbReference>
<dbReference type="EMBL" id="JBHUIM010000001">
    <property type="protein sequence ID" value="MFD2245430.1"/>
    <property type="molecule type" value="Genomic_DNA"/>
</dbReference>
<dbReference type="Proteomes" id="UP001597374">
    <property type="component" value="Unassembled WGS sequence"/>
</dbReference>
<evidence type="ECO:0000259" key="1">
    <source>
        <dbReference type="Pfam" id="PF13924"/>
    </source>
</evidence>
<organism evidence="2 3">
    <name type="scientific">Pontibacter ruber</name>
    <dbReference type="NCBI Taxonomy" id="1343895"/>
    <lineage>
        <taxon>Bacteria</taxon>
        <taxon>Pseudomonadati</taxon>
        <taxon>Bacteroidota</taxon>
        <taxon>Cytophagia</taxon>
        <taxon>Cytophagales</taxon>
        <taxon>Hymenobacteraceae</taxon>
        <taxon>Pontibacter</taxon>
    </lineage>
</organism>
<dbReference type="RefSeq" id="WP_377495199.1">
    <property type="nucleotide sequence ID" value="NZ_JBHUIM010000001.1"/>
</dbReference>
<reference evidence="3" key="1">
    <citation type="journal article" date="2019" name="Int. J. Syst. Evol. Microbiol.">
        <title>The Global Catalogue of Microorganisms (GCM) 10K type strain sequencing project: providing services to taxonomists for standard genome sequencing and annotation.</title>
        <authorList>
            <consortium name="The Broad Institute Genomics Platform"/>
            <consortium name="The Broad Institute Genome Sequencing Center for Infectious Disease"/>
            <person name="Wu L."/>
            <person name="Ma J."/>
        </authorList>
    </citation>
    <scope>NUCLEOTIDE SEQUENCE [LARGE SCALE GENOMIC DNA]</scope>
    <source>
        <strain evidence="3">CGMCC 4.1782</strain>
    </source>
</reference>
<proteinExistence type="predicted"/>
<keyword evidence="3" id="KW-1185">Reference proteome</keyword>
<evidence type="ECO:0000313" key="3">
    <source>
        <dbReference type="Proteomes" id="UP001597374"/>
    </source>
</evidence>
<evidence type="ECO:0000313" key="2">
    <source>
        <dbReference type="EMBL" id="MFD2245430.1"/>
    </source>
</evidence>
<accession>A0ABW5CTT7</accession>
<gene>
    <name evidence="2" type="ORF">ACFSKP_04135</name>
</gene>